<feature type="transmembrane region" description="Helical" evidence="1">
    <location>
        <begin position="37"/>
        <end position="57"/>
    </location>
</feature>
<evidence type="ECO:0000313" key="3">
    <source>
        <dbReference type="Proteomes" id="UP000239772"/>
    </source>
</evidence>
<reference evidence="3" key="1">
    <citation type="submission" date="2018-03" db="EMBL/GenBank/DDBJ databases">
        <authorList>
            <person name="Sun L."/>
            <person name="Liu H."/>
            <person name="Chen W."/>
            <person name="Huang K."/>
            <person name="Liu W."/>
            <person name="Gao X."/>
        </authorList>
    </citation>
    <scope>NUCLEOTIDE SEQUENCE [LARGE SCALE GENOMIC DNA]</scope>
    <source>
        <strain evidence="3">SH9</strain>
    </source>
</reference>
<dbReference type="Proteomes" id="UP000239772">
    <property type="component" value="Unassembled WGS sequence"/>
</dbReference>
<name>A0A2T1HPK8_9HYPH</name>
<protein>
    <recommendedName>
        <fullName evidence="4">CTP synthetase</fullName>
    </recommendedName>
</protein>
<dbReference type="EMBL" id="PVZS01000023">
    <property type="protein sequence ID" value="PSC03585.1"/>
    <property type="molecule type" value="Genomic_DNA"/>
</dbReference>
<keyword evidence="1" id="KW-1133">Transmembrane helix</keyword>
<evidence type="ECO:0000313" key="2">
    <source>
        <dbReference type="EMBL" id="PSC03585.1"/>
    </source>
</evidence>
<sequence>MLKIAVLVWIMLGTALAGSLVLVVLTVPSLYDQGMKLIPYAAAAGFILAAPLAALVARKIQGAVAARA</sequence>
<accession>A0A2T1HPK8</accession>
<dbReference type="AlphaFoldDB" id="A0A2T1HPK8"/>
<proteinExistence type="predicted"/>
<organism evidence="2 3">
    <name type="scientific">Alsobacter soli</name>
    <dbReference type="NCBI Taxonomy" id="2109933"/>
    <lineage>
        <taxon>Bacteria</taxon>
        <taxon>Pseudomonadati</taxon>
        <taxon>Pseudomonadota</taxon>
        <taxon>Alphaproteobacteria</taxon>
        <taxon>Hyphomicrobiales</taxon>
        <taxon>Alsobacteraceae</taxon>
        <taxon>Alsobacter</taxon>
    </lineage>
</organism>
<keyword evidence="3" id="KW-1185">Reference proteome</keyword>
<dbReference type="RefSeq" id="WP_106338496.1">
    <property type="nucleotide sequence ID" value="NZ_PVZS01000023.1"/>
</dbReference>
<evidence type="ECO:0008006" key="4">
    <source>
        <dbReference type="Google" id="ProtNLM"/>
    </source>
</evidence>
<feature type="transmembrane region" description="Helical" evidence="1">
    <location>
        <begin position="7"/>
        <end position="31"/>
    </location>
</feature>
<keyword evidence="1" id="KW-0812">Transmembrane</keyword>
<gene>
    <name evidence="2" type="ORF">SLNSH_18270</name>
</gene>
<evidence type="ECO:0000256" key="1">
    <source>
        <dbReference type="SAM" id="Phobius"/>
    </source>
</evidence>
<comment type="caution">
    <text evidence="2">The sequence shown here is derived from an EMBL/GenBank/DDBJ whole genome shotgun (WGS) entry which is preliminary data.</text>
</comment>
<keyword evidence="1" id="KW-0472">Membrane</keyword>